<dbReference type="Pfam" id="PF00440">
    <property type="entry name" value="TetR_N"/>
    <property type="match status" value="1"/>
</dbReference>
<name>A0AAW5JC22_PSESS</name>
<feature type="domain" description="HTH tetR-type" evidence="3">
    <location>
        <begin position="18"/>
        <end position="78"/>
    </location>
</feature>
<organism evidence="4 5">
    <name type="scientific">Pseudomonas savastanoi</name>
    <name type="common">Pseudomonas syringae pv. savastanoi</name>
    <dbReference type="NCBI Taxonomy" id="29438"/>
    <lineage>
        <taxon>Bacteria</taxon>
        <taxon>Pseudomonadati</taxon>
        <taxon>Pseudomonadota</taxon>
        <taxon>Gammaproteobacteria</taxon>
        <taxon>Pseudomonadales</taxon>
        <taxon>Pseudomonadaceae</taxon>
        <taxon>Pseudomonas</taxon>
    </lineage>
</organism>
<proteinExistence type="predicted"/>
<evidence type="ECO:0000313" key="5">
    <source>
        <dbReference type="Proteomes" id="UP001206018"/>
    </source>
</evidence>
<evidence type="ECO:0000313" key="4">
    <source>
        <dbReference type="EMBL" id="MCQ3023907.1"/>
    </source>
</evidence>
<dbReference type="AlphaFoldDB" id="A0AAW5JC22"/>
<dbReference type="InterPro" id="IPR036271">
    <property type="entry name" value="Tet_transcr_reg_TetR-rel_C_sf"/>
</dbReference>
<dbReference type="PRINTS" id="PR00455">
    <property type="entry name" value="HTHTETR"/>
</dbReference>
<dbReference type="Proteomes" id="UP001206018">
    <property type="component" value="Unassembled WGS sequence"/>
</dbReference>
<dbReference type="InterPro" id="IPR041490">
    <property type="entry name" value="KstR2_TetR_C"/>
</dbReference>
<accession>A0AAW5JC22</accession>
<dbReference type="InterPro" id="IPR009057">
    <property type="entry name" value="Homeodomain-like_sf"/>
</dbReference>
<dbReference type="Gene3D" id="1.10.357.10">
    <property type="entry name" value="Tetracycline Repressor, domain 2"/>
    <property type="match status" value="1"/>
</dbReference>
<evidence type="ECO:0000256" key="1">
    <source>
        <dbReference type="ARBA" id="ARBA00023125"/>
    </source>
</evidence>
<comment type="caution">
    <text evidence="4">The sequence shown here is derived from an EMBL/GenBank/DDBJ whole genome shotgun (WGS) entry which is preliminary data.</text>
</comment>
<dbReference type="SUPFAM" id="SSF46689">
    <property type="entry name" value="Homeodomain-like"/>
    <property type="match status" value="1"/>
</dbReference>
<dbReference type="Pfam" id="PF17932">
    <property type="entry name" value="TetR_C_24"/>
    <property type="match status" value="1"/>
</dbReference>
<dbReference type="InterPro" id="IPR050624">
    <property type="entry name" value="HTH-type_Tx_Regulator"/>
</dbReference>
<dbReference type="PANTHER" id="PTHR43479">
    <property type="entry name" value="ACREF/ENVCD OPERON REPRESSOR-RELATED"/>
    <property type="match status" value="1"/>
</dbReference>
<dbReference type="SUPFAM" id="SSF48498">
    <property type="entry name" value="Tetracyclin repressor-like, C-terminal domain"/>
    <property type="match status" value="1"/>
</dbReference>
<dbReference type="RefSeq" id="WP_255884915.1">
    <property type="nucleotide sequence ID" value="NZ_JANAKN010000106.1"/>
</dbReference>
<dbReference type="EMBL" id="JANAKN010000106">
    <property type="protein sequence ID" value="MCQ3023907.1"/>
    <property type="molecule type" value="Genomic_DNA"/>
</dbReference>
<evidence type="ECO:0000259" key="3">
    <source>
        <dbReference type="PROSITE" id="PS50977"/>
    </source>
</evidence>
<sequence length="205" mass="22961">MAAIFEDALTNGTEARKSDTGKAVKEAALELFSIHGYPSVSLRQLAESVGIQVGSLYNHMENKQELLFELIEEAEHVLLSAIRPPKRSKKIAIKLLECYVQCHLRFIYENRCHHALATRDSGYLSQQQLEIILTIRNKQAAVLQEILALGNSQDTFSVSDVKLTTGAIRALLEGVFQQLDYCNINYTYAKDKIASLILCVVGYKK</sequence>
<gene>
    <name evidence="4" type="ORF">NLO85_25980</name>
</gene>
<evidence type="ECO:0000256" key="2">
    <source>
        <dbReference type="PROSITE-ProRule" id="PRU00335"/>
    </source>
</evidence>
<keyword evidence="1 2" id="KW-0238">DNA-binding</keyword>
<reference evidence="4" key="1">
    <citation type="submission" date="2022-07" db="EMBL/GenBank/DDBJ databases">
        <title>The diversity of lipopeptides in the P. syringae complex parallels phylogeny and sheds light on structural diversification during evolutionary history.</title>
        <authorList>
            <person name="Bricout A."/>
            <person name="Morris C.E."/>
            <person name="Chandeysson C."/>
            <person name="Duban M."/>
            <person name="Boistel C."/>
            <person name="Chataigne G."/>
            <person name="Lecouturier D."/>
            <person name="Jacques P."/>
            <person name="Leclere V."/>
            <person name="Rochex A."/>
        </authorList>
    </citation>
    <scope>NUCLEOTIDE SEQUENCE</scope>
    <source>
        <strain evidence="4">LYR0002</strain>
    </source>
</reference>
<dbReference type="GO" id="GO:0003677">
    <property type="term" value="F:DNA binding"/>
    <property type="evidence" value="ECO:0007669"/>
    <property type="project" value="UniProtKB-UniRule"/>
</dbReference>
<dbReference type="PANTHER" id="PTHR43479:SF11">
    <property type="entry name" value="ACREF_ENVCD OPERON REPRESSOR-RELATED"/>
    <property type="match status" value="1"/>
</dbReference>
<protein>
    <submittedName>
        <fullName evidence="4">TetR/AcrR family transcriptional regulator</fullName>
    </submittedName>
</protein>
<dbReference type="InterPro" id="IPR001647">
    <property type="entry name" value="HTH_TetR"/>
</dbReference>
<dbReference type="PROSITE" id="PS50977">
    <property type="entry name" value="HTH_TETR_2"/>
    <property type="match status" value="1"/>
</dbReference>
<feature type="DNA-binding region" description="H-T-H motif" evidence="2">
    <location>
        <begin position="41"/>
        <end position="60"/>
    </location>
</feature>